<organism evidence="4 5">
    <name type="scientific">Nitrincola tapanii</name>
    <dbReference type="NCBI Taxonomy" id="1708751"/>
    <lineage>
        <taxon>Bacteria</taxon>
        <taxon>Pseudomonadati</taxon>
        <taxon>Pseudomonadota</taxon>
        <taxon>Gammaproteobacteria</taxon>
        <taxon>Oceanospirillales</taxon>
        <taxon>Oceanospirillaceae</taxon>
        <taxon>Nitrincola</taxon>
    </lineage>
</organism>
<comment type="similarity">
    <text evidence="1">Belongs to the NAD(P)-dependent epimerase/dehydratase family. SDR39U1 subfamily.</text>
</comment>
<protein>
    <submittedName>
        <fullName evidence="4">TIGR01777 family protein</fullName>
    </submittedName>
</protein>
<dbReference type="RefSeq" id="WP_149390033.1">
    <property type="nucleotide sequence ID" value="NZ_SMRS01000002.1"/>
</dbReference>
<dbReference type="OrthoDB" id="9801773at2"/>
<dbReference type="InterPro" id="IPR036291">
    <property type="entry name" value="NAD(P)-bd_dom_sf"/>
</dbReference>
<reference evidence="4 5" key="1">
    <citation type="submission" date="2019-03" db="EMBL/GenBank/DDBJ databases">
        <title>Nitrincola sp. nov. isolated from an Indian soda lake.</title>
        <authorList>
            <person name="Joshi A."/>
            <person name="Thite S.V."/>
            <person name="Joseph N."/>
            <person name="Dhotre D."/>
            <person name="Moorthy M."/>
            <person name="Shouche Y.S."/>
        </authorList>
    </citation>
    <scope>NUCLEOTIDE SEQUENCE [LARGE SCALE GENOMIC DNA]</scope>
    <source>
        <strain evidence="4 5">MEB193</strain>
    </source>
</reference>
<feature type="domain" description="DUF1731" evidence="3">
    <location>
        <begin position="247"/>
        <end position="292"/>
    </location>
</feature>
<feature type="domain" description="NAD-dependent epimerase/dehydratase" evidence="2">
    <location>
        <begin position="3"/>
        <end position="215"/>
    </location>
</feature>
<evidence type="ECO:0000313" key="5">
    <source>
        <dbReference type="Proteomes" id="UP000325302"/>
    </source>
</evidence>
<dbReference type="InterPro" id="IPR001509">
    <property type="entry name" value="Epimerase_deHydtase"/>
</dbReference>
<dbReference type="Proteomes" id="UP000325302">
    <property type="component" value="Unassembled WGS sequence"/>
</dbReference>
<proteinExistence type="inferred from homology"/>
<evidence type="ECO:0000259" key="3">
    <source>
        <dbReference type="Pfam" id="PF08338"/>
    </source>
</evidence>
<dbReference type="Gene3D" id="3.40.50.720">
    <property type="entry name" value="NAD(P)-binding Rossmann-like Domain"/>
    <property type="match status" value="1"/>
</dbReference>
<evidence type="ECO:0000313" key="4">
    <source>
        <dbReference type="EMBL" id="KAA0875729.1"/>
    </source>
</evidence>
<dbReference type="InterPro" id="IPR010099">
    <property type="entry name" value="SDR39U1"/>
</dbReference>
<dbReference type="CDD" id="cd05242">
    <property type="entry name" value="SDR_a8"/>
    <property type="match status" value="1"/>
</dbReference>
<dbReference type="Pfam" id="PF01370">
    <property type="entry name" value="Epimerase"/>
    <property type="match status" value="1"/>
</dbReference>
<name>A0A5A9W6T5_9GAMM</name>
<gene>
    <name evidence="4" type="ORF">E1H14_03300</name>
</gene>
<dbReference type="SUPFAM" id="SSF51735">
    <property type="entry name" value="NAD(P)-binding Rossmann-fold domains"/>
    <property type="match status" value="1"/>
</dbReference>
<evidence type="ECO:0000256" key="1">
    <source>
        <dbReference type="ARBA" id="ARBA00009353"/>
    </source>
</evidence>
<dbReference type="InterPro" id="IPR013549">
    <property type="entry name" value="DUF1731"/>
</dbReference>
<keyword evidence="5" id="KW-1185">Reference proteome</keyword>
<accession>A0A5A9W6T5</accession>
<evidence type="ECO:0000259" key="2">
    <source>
        <dbReference type="Pfam" id="PF01370"/>
    </source>
</evidence>
<comment type="caution">
    <text evidence="4">The sequence shown here is derived from an EMBL/GenBank/DDBJ whole genome shotgun (WGS) entry which is preliminary data.</text>
</comment>
<dbReference type="Pfam" id="PF08338">
    <property type="entry name" value="DUF1731"/>
    <property type="match status" value="1"/>
</dbReference>
<sequence length="296" mass="31919">MQVLISGGTGFIGKRLQAALLARGDQVVIWSRTSQKNAPGVQYVTDLAQIDQTNQSIDAVVNLAGAPIVDKRWSDARKALLRDSRIQTTRQLVQWMAASATRPSVLVSGSAIGYYGSQGDEVLDEKASVAPGFTHQLCADWEREAEAATELGIRVCQIRTGVVLGPKGGALAKMLPPFRLGLGGAIGTGQQWMSWIHLEDEVAAILWLIDHPELSGAFNLTAPNPARNAEFAKALGRSLKLPACLPMPAWVMKLMLGEASELLLEGQRVVPQKLLDAGFRFRYPELDQALNAAVNG</sequence>
<dbReference type="PANTHER" id="PTHR11092">
    <property type="entry name" value="SUGAR NUCLEOTIDE EPIMERASE RELATED"/>
    <property type="match status" value="1"/>
</dbReference>
<dbReference type="NCBIfam" id="TIGR01777">
    <property type="entry name" value="yfcH"/>
    <property type="match status" value="1"/>
</dbReference>
<dbReference type="PANTHER" id="PTHR11092:SF0">
    <property type="entry name" value="EPIMERASE FAMILY PROTEIN SDR39U1"/>
    <property type="match status" value="1"/>
</dbReference>
<dbReference type="EMBL" id="SMRS01000002">
    <property type="protein sequence ID" value="KAA0875729.1"/>
    <property type="molecule type" value="Genomic_DNA"/>
</dbReference>
<dbReference type="AlphaFoldDB" id="A0A5A9W6T5"/>